<name>A0AAW2FK22_9HYME</name>
<evidence type="ECO:0000256" key="1">
    <source>
        <dbReference type="SAM" id="Phobius"/>
    </source>
</evidence>
<feature type="transmembrane region" description="Helical" evidence="1">
    <location>
        <begin position="67"/>
        <end position="85"/>
    </location>
</feature>
<evidence type="ECO:0000313" key="2">
    <source>
        <dbReference type="EMBL" id="KAL0116289.1"/>
    </source>
</evidence>
<sequence length="121" mass="14101">MRVLDFTFKILTGCGCWTPNSWTSPCKRLLYRAYTIFIFVLISTFTLSQFIDLILIVDNADDFTDNFYMLLAMIVSCSKMSCLLINRNNIILLTDILQEMPCKPVEPDEVKIRKKFDKIIE</sequence>
<keyword evidence="1" id="KW-0812">Transmembrane</keyword>
<proteinExistence type="predicted"/>
<dbReference type="AlphaFoldDB" id="A0AAW2FK22"/>
<evidence type="ECO:0000313" key="3">
    <source>
        <dbReference type="Proteomes" id="UP001430953"/>
    </source>
</evidence>
<feature type="transmembrane region" description="Helical" evidence="1">
    <location>
        <begin position="33"/>
        <end position="55"/>
    </location>
</feature>
<keyword evidence="3" id="KW-1185">Reference proteome</keyword>
<keyword evidence="1" id="KW-0472">Membrane</keyword>
<dbReference type="Proteomes" id="UP001430953">
    <property type="component" value="Unassembled WGS sequence"/>
</dbReference>
<accession>A0AAW2FK22</accession>
<reference evidence="2 3" key="1">
    <citation type="submission" date="2023-03" db="EMBL/GenBank/DDBJ databases">
        <title>High recombination rates correlate with genetic variation in Cardiocondyla obscurior ants.</title>
        <authorList>
            <person name="Errbii M."/>
        </authorList>
    </citation>
    <scope>NUCLEOTIDE SEQUENCE [LARGE SCALE GENOMIC DNA]</scope>
    <source>
        <strain evidence="2">Alpha-2009</strain>
        <tissue evidence="2">Whole body</tissue>
    </source>
</reference>
<keyword evidence="1" id="KW-1133">Transmembrane helix</keyword>
<protein>
    <submittedName>
        <fullName evidence="2">Uncharacterized protein</fullName>
    </submittedName>
</protein>
<gene>
    <name evidence="2" type="ORF">PUN28_011247</name>
</gene>
<dbReference type="EMBL" id="JADYXP020000010">
    <property type="protein sequence ID" value="KAL0116289.1"/>
    <property type="molecule type" value="Genomic_DNA"/>
</dbReference>
<comment type="caution">
    <text evidence="2">The sequence shown here is derived from an EMBL/GenBank/DDBJ whole genome shotgun (WGS) entry which is preliminary data.</text>
</comment>
<organism evidence="2 3">
    <name type="scientific">Cardiocondyla obscurior</name>
    <dbReference type="NCBI Taxonomy" id="286306"/>
    <lineage>
        <taxon>Eukaryota</taxon>
        <taxon>Metazoa</taxon>
        <taxon>Ecdysozoa</taxon>
        <taxon>Arthropoda</taxon>
        <taxon>Hexapoda</taxon>
        <taxon>Insecta</taxon>
        <taxon>Pterygota</taxon>
        <taxon>Neoptera</taxon>
        <taxon>Endopterygota</taxon>
        <taxon>Hymenoptera</taxon>
        <taxon>Apocrita</taxon>
        <taxon>Aculeata</taxon>
        <taxon>Formicoidea</taxon>
        <taxon>Formicidae</taxon>
        <taxon>Myrmicinae</taxon>
        <taxon>Cardiocondyla</taxon>
    </lineage>
</organism>